<evidence type="ECO:0000313" key="2">
    <source>
        <dbReference type="EMBL" id="CAB9523281.1"/>
    </source>
</evidence>
<keyword evidence="1" id="KW-1133">Transmembrane helix</keyword>
<organism evidence="2 3">
    <name type="scientific">Seminavis robusta</name>
    <dbReference type="NCBI Taxonomy" id="568900"/>
    <lineage>
        <taxon>Eukaryota</taxon>
        <taxon>Sar</taxon>
        <taxon>Stramenopiles</taxon>
        <taxon>Ochrophyta</taxon>
        <taxon>Bacillariophyta</taxon>
        <taxon>Bacillariophyceae</taxon>
        <taxon>Bacillariophycidae</taxon>
        <taxon>Naviculales</taxon>
        <taxon>Naviculaceae</taxon>
        <taxon>Seminavis</taxon>
    </lineage>
</organism>
<reference evidence="2" key="1">
    <citation type="submission" date="2020-06" db="EMBL/GenBank/DDBJ databases">
        <authorList>
            <consortium name="Plant Systems Biology data submission"/>
        </authorList>
    </citation>
    <scope>NUCLEOTIDE SEQUENCE</scope>
    <source>
        <strain evidence="2">D6</strain>
    </source>
</reference>
<keyword evidence="1" id="KW-0472">Membrane</keyword>
<gene>
    <name evidence="2" type="ORF">SEMRO_1398_G269290.1</name>
</gene>
<sequence>MSLLGYISRFSTAIAVGSISFAGLVLCAWSSAFASFFIQASMADGQDDRGARIFGCLFAGTSILAVSLIRLLMLLVKDHIHRHCDGEEGEQTEHMGKATTAIGFFIGFGLPWVALETVLNGFVSTYKLVFAATMCILWLFASDTTDKVRAKHGDNNKRRSCVGIFFLWVLEFTLHVLFTSSVTIWLMEYAFGKVLEGQSNLCVFMYAWTVSSVVAISTYRMQANLSSRFRCCLRMSYLQWNTKDKRQRKAYFAENLFALVAVVTLSSIWMRVQVFHMTIDPTMAHSAIAFLNIGSLLLLAHNFVVFLEPEEGSPEDGKDDSKGKQFDWQDELSVPLVRVV</sequence>
<protein>
    <submittedName>
        <fullName evidence="2">Uncharacterized protein</fullName>
    </submittedName>
</protein>
<feature type="transmembrane region" description="Helical" evidence="1">
    <location>
        <begin position="12"/>
        <end position="38"/>
    </location>
</feature>
<dbReference type="EMBL" id="CAICTM010001396">
    <property type="protein sequence ID" value="CAB9523281.1"/>
    <property type="molecule type" value="Genomic_DNA"/>
</dbReference>
<proteinExistence type="predicted"/>
<feature type="transmembrane region" description="Helical" evidence="1">
    <location>
        <begin position="97"/>
        <end position="115"/>
    </location>
</feature>
<keyword evidence="3" id="KW-1185">Reference proteome</keyword>
<dbReference type="AlphaFoldDB" id="A0A9N8EL78"/>
<feature type="transmembrane region" description="Helical" evidence="1">
    <location>
        <begin position="121"/>
        <end position="141"/>
    </location>
</feature>
<comment type="caution">
    <text evidence="2">The sequence shown here is derived from an EMBL/GenBank/DDBJ whole genome shotgun (WGS) entry which is preliminary data.</text>
</comment>
<keyword evidence="1" id="KW-0812">Transmembrane</keyword>
<evidence type="ECO:0000313" key="3">
    <source>
        <dbReference type="Proteomes" id="UP001153069"/>
    </source>
</evidence>
<evidence type="ECO:0000256" key="1">
    <source>
        <dbReference type="SAM" id="Phobius"/>
    </source>
</evidence>
<feature type="transmembrane region" description="Helical" evidence="1">
    <location>
        <begin position="162"/>
        <end position="186"/>
    </location>
</feature>
<feature type="transmembrane region" description="Helical" evidence="1">
    <location>
        <begin position="198"/>
        <end position="219"/>
    </location>
</feature>
<dbReference type="Proteomes" id="UP001153069">
    <property type="component" value="Unassembled WGS sequence"/>
</dbReference>
<name>A0A9N8EL78_9STRA</name>
<feature type="transmembrane region" description="Helical" evidence="1">
    <location>
        <begin position="284"/>
        <end position="307"/>
    </location>
</feature>
<accession>A0A9N8EL78</accession>
<feature type="transmembrane region" description="Helical" evidence="1">
    <location>
        <begin position="50"/>
        <end position="76"/>
    </location>
</feature>
<feature type="transmembrane region" description="Helical" evidence="1">
    <location>
        <begin position="251"/>
        <end position="272"/>
    </location>
</feature>